<feature type="domain" description="EF-hand" evidence="16">
    <location>
        <begin position="632"/>
        <end position="667"/>
    </location>
</feature>
<evidence type="ECO:0000256" key="14">
    <source>
        <dbReference type="SAM" id="MobiDB-lite"/>
    </source>
</evidence>
<feature type="transmembrane region" description="Helical" evidence="15">
    <location>
        <begin position="971"/>
        <end position="995"/>
    </location>
</feature>
<sequence length="2063" mass="226776">MLKPPRSPTATATPRSPRRREHGAREIPERVCGLSPTSWLRRMCIAAFFSKRCHLFMYFLIVANAVALGFEPPTSPNATPEDISRQSLTINWIEFGFNVVFTIELAVKLVAGGVRVGPHAYFRHRWNYIDCTLVILGWISCALWMSMPPPPPSLPSPTLTFTMPPLTDGPLPVGTGSMAGAPTIDPYDAWTPWPSSTEIPPADTSSAAGSFSSGGSMTGLSETTLVPDNTLEPSTGGSLSGSLSGSGTMATLPPDTISPDATIPPDIGSGNVTVPDERLQSDDSARLAAINCYKIFRLLRVFKVLRGVRLSKYAQALVQSLFDSTRLLLNVLQLLLVVYFVFAVAGVNLFKGALHAQCNNEYGDISDDAIYINADPGNMLNSGNGFRCSNTVDIGRACSLGGHCLAVFPTTNALNKNPNYGFTSFDNVGLGLLTVIEIASLADWGSTMWNFAEARGLSVGLFFLLLVPLGGYFVVNLVIAVVHNAYTNKLNDIHQEIVTAKLEHKQKSLDAKKHRHPSIIDLAATPTALATATKNLPVTELSHLELKELVTRFRTTTGGRVKYKHFLAFFSPSSGVATTLQTLRTFLQTAKATGLHARSIFRFIDKDDSGDLTRDELVFGFTEIEERVGMMLSPAIVESLHDYLDVDNDGKVTMTEFIEFADPASKSTLLLERKMLIEMSAYEHAHGDADAIFSALDPDDSGTISVAEFRTALARLGFGGSAVKFLSRDDARRQSLQSLQSLQSSNTASNWSIESRRSLAMLLSHAWVVPVVVNLALVGQVAYFILKTHGPTADPSTEAALVILQPILHSVFVFEMALKVAALGLQGYLVDRYHLVDGALSIVGLADMCISTLVHAAPPSVDVLFCICRALRLLQLFRQWPTFRVLVETMLDSFRGLLHFAFLVLTCMYIFALVGMHLFGLQMIDKNGFPTPFYTSFDNVGMALLTVFQVFSGDSWTDILYACMRVSPISGALYVVVAFFTGNYLVLNVFLSILLQGFDSSENEHHTSYMSTLAHADIEHYYRVVTAWLSAQLQQWTSSSSTSSSPGHRLSTHAVVRPFFSKLSSSLEATTSEDVSTDDADERARAHEIADILLFKMDTHTVRAGGAREFYECFHGFEAVHFLLDRGFCKSVVEAEALGNRLLELERFRCHASTVGRHAESKFHALLVDAANAAASAAAHDTNETESETIVLGLLDDIVKQATDGVRFGPPGPFGNHTGVFSVHATPWRKNINASLEAAKRAHHRRHEASASSRHAKARKFLVGRSMGVFGPTNWLRRAATTTLLHPAFKYAVLVVVLASCVLAGLEVSDSDHASFYLWADVVISGLFFIEMAIKMIAQGVLVTSKYAYLRNGWNILDGIVAVSSVLTVVVTFVAMQEAAAASTTTTPTCDPTLMTCPALSDVKSNSVVKAFRLFRALRPLRAIHLNPFLKAVVKTILITLPCVLNLLVVLVIFVFLFAAVAYHTLAGKMMYCAGNAIDKYTLNQTTCISDDISPRSWEHATSSFESLSSAIVVLLEITTLQGWSGYMYQAMDAPNQGYVGAAPGQRNSPEFAFFFLTFVVICGFFMLGLFLGIIVYKFAERKAEHNGTLFITDDQKKWVATQRRLFAQKPKPVKTNPCLTGWRRRVFAVVVHRFFDPCVSLLVFANVVVMATDHFPSTPAFDARYSATLVGFTCVFGLELVLQVVAFGPTQYIVDHWFDFAIWVASVVDSATAGGVPVLRVARLLRVVHLVQSSKYMASILKTLTMSLPALLNVASLLLLVAFAYAILGMNLFYNPSNPIFGTCLRDMINFDSLATSMMVLFVVVTGDNWACYMHDVLPQYPLVGRIYFSTFLCVGNYIILNLLVAIVMDNFGDFIDGLDTDAGRPANVHLDAFAEAWRDLAPPGSLFMPSYKLVALLHGIPTPLGFKRSPDHTHATKSAQETVHYIRSLHARRSHVKEIFYLDVFYTLCHHAMPNSFTVLESADVEAHIQAKLAAHALRHFRELHHVHLDTASHRFDLTEEFNSARVIQAAWRRHWARVRPARPTGPTLKTVSLMTQFTKRWSNRAGKKKPAVVQPILGSP</sequence>
<evidence type="ECO:0000259" key="16">
    <source>
        <dbReference type="PROSITE" id="PS50222"/>
    </source>
</evidence>
<feature type="transmembrane region" description="Helical" evidence="15">
    <location>
        <begin position="126"/>
        <end position="147"/>
    </location>
</feature>
<keyword evidence="9 15" id="KW-1133">Transmembrane helix</keyword>
<feature type="transmembrane region" description="Helical" evidence="15">
    <location>
        <begin position="1437"/>
        <end position="1463"/>
    </location>
</feature>
<feature type="transmembrane region" description="Helical" evidence="15">
    <location>
        <begin position="1552"/>
        <end position="1577"/>
    </location>
</feature>
<dbReference type="Pfam" id="PF13833">
    <property type="entry name" value="EF-hand_8"/>
    <property type="match status" value="1"/>
</dbReference>
<dbReference type="GO" id="GO:0005509">
    <property type="term" value="F:calcium ion binding"/>
    <property type="evidence" value="ECO:0007669"/>
    <property type="project" value="InterPro"/>
</dbReference>
<evidence type="ECO:0000256" key="13">
    <source>
        <dbReference type="ARBA" id="ARBA00023303"/>
    </source>
</evidence>
<dbReference type="Pfam" id="PF13499">
    <property type="entry name" value="EF-hand_7"/>
    <property type="match status" value="1"/>
</dbReference>
<dbReference type="Proteomes" id="UP000332933">
    <property type="component" value="Unassembled WGS sequence"/>
</dbReference>
<dbReference type="CDD" id="cd04371">
    <property type="entry name" value="DEP"/>
    <property type="match status" value="1"/>
</dbReference>
<dbReference type="GO" id="GO:0098703">
    <property type="term" value="P:calcium ion import across plasma membrane"/>
    <property type="evidence" value="ECO:0007669"/>
    <property type="project" value="TreeGrafter"/>
</dbReference>
<dbReference type="OrthoDB" id="66759at2759"/>
<feature type="transmembrane region" description="Helical" evidence="15">
    <location>
        <begin position="766"/>
        <end position="786"/>
    </location>
</feature>
<feature type="compositionally biased region" description="Polar residues" evidence="14">
    <location>
        <begin position="218"/>
        <end position="233"/>
    </location>
</feature>
<keyword evidence="19" id="KW-1185">Reference proteome</keyword>
<evidence type="ECO:0000313" key="19">
    <source>
        <dbReference type="Proteomes" id="UP000332933"/>
    </source>
</evidence>
<feature type="region of interest" description="Disordered" evidence="14">
    <location>
        <begin position="191"/>
        <end position="272"/>
    </location>
</feature>
<keyword evidence="10" id="KW-0406">Ion transport</keyword>
<name>A0A485K877_9STRA</name>
<feature type="region of interest" description="Disordered" evidence="14">
    <location>
        <begin position="1"/>
        <end position="25"/>
    </location>
</feature>
<feature type="transmembrane region" description="Helical" evidence="15">
    <location>
        <begin position="1828"/>
        <end position="1850"/>
    </location>
</feature>
<feature type="domain" description="EF-hand" evidence="16">
    <location>
        <begin position="684"/>
        <end position="719"/>
    </location>
</feature>
<keyword evidence="13" id="KW-0407">Ion channel</keyword>
<feature type="transmembrane region" description="Helical" evidence="15">
    <location>
        <begin position="1288"/>
        <end position="1308"/>
    </location>
</feature>
<evidence type="ECO:0000256" key="15">
    <source>
        <dbReference type="SAM" id="Phobius"/>
    </source>
</evidence>
<feature type="transmembrane region" description="Helical" evidence="15">
    <location>
        <begin position="1789"/>
        <end position="1807"/>
    </location>
</feature>
<feature type="transmembrane region" description="Helical" evidence="15">
    <location>
        <begin position="462"/>
        <end position="482"/>
    </location>
</feature>
<dbReference type="InterPro" id="IPR036388">
    <property type="entry name" value="WH-like_DNA-bd_sf"/>
</dbReference>
<keyword evidence="4" id="KW-0109">Calcium transport</keyword>
<evidence type="ECO:0000313" key="17">
    <source>
        <dbReference type="EMBL" id="KAF0717781.1"/>
    </source>
</evidence>
<dbReference type="InterPro" id="IPR050599">
    <property type="entry name" value="VDCC_alpha-1_subunit"/>
</dbReference>
<dbReference type="EMBL" id="CAADRA010000215">
    <property type="protein sequence ID" value="VFT79301.1"/>
    <property type="molecule type" value="Genomic_DNA"/>
</dbReference>
<keyword evidence="2" id="KW-0813">Transport</keyword>
<dbReference type="SUPFAM" id="SSF81324">
    <property type="entry name" value="Voltage-gated potassium channels"/>
    <property type="match status" value="5"/>
</dbReference>
<feature type="transmembrane region" description="Helical" evidence="15">
    <location>
        <begin position="1314"/>
        <end position="1334"/>
    </location>
</feature>
<dbReference type="PANTHER" id="PTHR45628:SF7">
    <property type="entry name" value="VOLTAGE-DEPENDENT CALCIUM CHANNEL TYPE A SUBUNIT ALPHA-1"/>
    <property type="match status" value="1"/>
</dbReference>
<dbReference type="CDD" id="cd00051">
    <property type="entry name" value="EFh"/>
    <property type="match status" value="1"/>
</dbReference>
<feature type="compositionally biased region" description="Low complexity" evidence="14">
    <location>
        <begin position="234"/>
        <end position="248"/>
    </location>
</feature>
<organism evidence="18 19">
    <name type="scientific">Aphanomyces stellatus</name>
    <dbReference type="NCBI Taxonomy" id="120398"/>
    <lineage>
        <taxon>Eukaryota</taxon>
        <taxon>Sar</taxon>
        <taxon>Stramenopiles</taxon>
        <taxon>Oomycota</taxon>
        <taxon>Saprolegniomycetes</taxon>
        <taxon>Saprolegniales</taxon>
        <taxon>Verrucalvaceae</taxon>
        <taxon>Aphanomyces</taxon>
    </lineage>
</organism>
<dbReference type="GO" id="GO:0005891">
    <property type="term" value="C:voltage-gated calcium channel complex"/>
    <property type="evidence" value="ECO:0007669"/>
    <property type="project" value="TreeGrafter"/>
</dbReference>
<dbReference type="GO" id="GO:0008331">
    <property type="term" value="F:high voltage-gated calcium channel activity"/>
    <property type="evidence" value="ECO:0007669"/>
    <property type="project" value="TreeGrafter"/>
</dbReference>
<accession>A0A485K877</accession>
<dbReference type="InterPro" id="IPR005821">
    <property type="entry name" value="Ion_trans_dom"/>
</dbReference>
<evidence type="ECO:0000256" key="12">
    <source>
        <dbReference type="ARBA" id="ARBA00023180"/>
    </source>
</evidence>
<dbReference type="InterPro" id="IPR018247">
    <property type="entry name" value="EF_Hand_1_Ca_BS"/>
</dbReference>
<feature type="compositionally biased region" description="Low complexity" evidence="14">
    <location>
        <begin position="205"/>
        <end position="215"/>
    </location>
</feature>
<evidence type="ECO:0000256" key="4">
    <source>
        <dbReference type="ARBA" id="ARBA00022568"/>
    </source>
</evidence>
<dbReference type="Gene3D" id="1.10.287.70">
    <property type="match status" value="4"/>
</dbReference>
<protein>
    <submittedName>
        <fullName evidence="18">Aste57867_2098 protein</fullName>
    </submittedName>
</protein>
<feature type="domain" description="EF-hand" evidence="16">
    <location>
        <begin position="592"/>
        <end position="627"/>
    </location>
</feature>
<dbReference type="PANTHER" id="PTHR45628">
    <property type="entry name" value="VOLTAGE-DEPENDENT CALCIUM CHANNEL TYPE A SUBUNIT ALPHA-1"/>
    <property type="match status" value="1"/>
</dbReference>
<dbReference type="SUPFAM" id="SSF47473">
    <property type="entry name" value="EF-hand"/>
    <property type="match status" value="1"/>
</dbReference>
<dbReference type="Pfam" id="PF00520">
    <property type="entry name" value="Ion_trans"/>
    <property type="match status" value="5"/>
</dbReference>
<comment type="subcellular location">
    <subcellularLocation>
        <location evidence="1">Membrane</location>
        <topology evidence="1">Multi-pass membrane protein</topology>
    </subcellularLocation>
</comment>
<feature type="transmembrane region" description="Helical" evidence="15">
    <location>
        <begin position="1635"/>
        <end position="1656"/>
    </location>
</feature>
<dbReference type="InterPro" id="IPR027359">
    <property type="entry name" value="Volt_channel_dom_sf"/>
</dbReference>
<dbReference type="Gene3D" id="1.10.10.10">
    <property type="entry name" value="Winged helix-like DNA-binding domain superfamily/Winged helix DNA-binding domain"/>
    <property type="match status" value="1"/>
</dbReference>
<keyword evidence="12" id="KW-0325">Glycoprotein</keyword>
<evidence type="ECO:0000256" key="7">
    <source>
        <dbReference type="ARBA" id="ARBA00022837"/>
    </source>
</evidence>
<proteinExistence type="predicted"/>
<evidence type="ECO:0000256" key="6">
    <source>
        <dbReference type="ARBA" id="ARBA00022692"/>
    </source>
</evidence>
<feature type="transmembrane region" description="Helical" evidence="15">
    <location>
        <begin position="424"/>
        <end position="442"/>
    </location>
</feature>
<feature type="transmembrane region" description="Helical" evidence="15">
    <location>
        <begin position="1744"/>
        <end position="1769"/>
    </location>
</feature>
<reference evidence="18 19" key="1">
    <citation type="submission" date="2019-03" db="EMBL/GenBank/DDBJ databases">
        <authorList>
            <person name="Gaulin E."/>
            <person name="Dumas B."/>
        </authorList>
    </citation>
    <scope>NUCLEOTIDE SEQUENCE [LARGE SCALE GENOMIC DNA]</scope>
    <source>
        <strain evidence="18">CBS 568.67</strain>
    </source>
</reference>
<evidence type="ECO:0000256" key="8">
    <source>
        <dbReference type="ARBA" id="ARBA00022882"/>
    </source>
</evidence>
<feature type="transmembrane region" description="Helical" evidence="15">
    <location>
        <begin position="327"/>
        <end position="350"/>
    </location>
</feature>
<feature type="transmembrane region" description="Helical" evidence="15">
    <location>
        <begin position="1668"/>
        <end position="1689"/>
    </location>
</feature>
<keyword evidence="6 15" id="KW-0812">Transmembrane</keyword>
<dbReference type="InterPro" id="IPR011992">
    <property type="entry name" value="EF-hand-dom_pair"/>
</dbReference>
<feature type="transmembrane region" description="Helical" evidence="15">
    <location>
        <begin position="90"/>
        <end position="114"/>
    </location>
</feature>
<feature type="transmembrane region" description="Helical" evidence="15">
    <location>
        <begin position="1355"/>
        <end position="1376"/>
    </location>
</feature>
<evidence type="ECO:0000256" key="3">
    <source>
        <dbReference type="ARBA" id="ARBA00022553"/>
    </source>
</evidence>
<dbReference type="EMBL" id="VJMH01000215">
    <property type="protein sequence ID" value="KAF0717781.1"/>
    <property type="molecule type" value="Genomic_DNA"/>
</dbReference>
<keyword evidence="3" id="KW-0597">Phosphoprotein</keyword>
<feature type="transmembrane region" description="Helical" evidence="15">
    <location>
        <begin position="53"/>
        <end position="70"/>
    </location>
</feature>
<dbReference type="Gene3D" id="1.20.120.350">
    <property type="entry name" value="Voltage-gated potassium channels. Chain C"/>
    <property type="match status" value="4"/>
</dbReference>
<reference evidence="17" key="2">
    <citation type="submission" date="2019-06" db="EMBL/GenBank/DDBJ databases">
        <title>Genomics analysis of Aphanomyces spp. identifies a new class of oomycete effector associated with host adaptation.</title>
        <authorList>
            <person name="Gaulin E."/>
        </authorList>
    </citation>
    <scope>NUCLEOTIDE SEQUENCE</scope>
    <source>
        <strain evidence="17">CBS 578.67</strain>
    </source>
</reference>
<dbReference type="SMART" id="SM00054">
    <property type="entry name" value="EFh"/>
    <property type="match status" value="3"/>
</dbReference>
<feature type="transmembrane region" description="Helical" evidence="15">
    <location>
        <begin position="897"/>
        <end position="921"/>
    </location>
</feature>
<dbReference type="PROSITE" id="PS00018">
    <property type="entry name" value="EF_HAND_1"/>
    <property type="match status" value="3"/>
</dbReference>
<keyword evidence="5" id="KW-0107">Calcium channel</keyword>
<evidence type="ECO:0000256" key="11">
    <source>
        <dbReference type="ARBA" id="ARBA00023136"/>
    </source>
</evidence>
<evidence type="ECO:0000256" key="10">
    <source>
        <dbReference type="ARBA" id="ARBA00023065"/>
    </source>
</evidence>
<dbReference type="PROSITE" id="PS50222">
    <property type="entry name" value="EF_HAND_2"/>
    <property type="match status" value="3"/>
</dbReference>
<evidence type="ECO:0000256" key="9">
    <source>
        <dbReference type="ARBA" id="ARBA00022989"/>
    </source>
</evidence>
<evidence type="ECO:0000256" key="5">
    <source>
        <dbReference type="ARBA" id="ARBA00022673"/>
    </source>
</evidence>
<evidence type="ECO:0000313" key="18">
    <source>
        <dbReference type="EMBL" id="VFT79301.1"/>
    </source>
</evidence>
<gene>
    <name evidence="18" type="primary">Aste57867_2098</name>
    <name evidence="17" type="ORF">As57867_002093</name>
    <name evidence="18" type="ORF">ASTE57867_2098</name>
</gene>
<keyword evidence="7" id="KW-0106">Calcium</keyword>
<dbReference type="InterPro" id="IPR002048">
    <property type="entry name" value="EF_hand_dom"/>
</dbReference>
<evidence type="ECO:0000256" key="2">
    <source>
        <dbReference type="ARBA" id="ARBA00022448"/>
    </source>
</evidence>
<keyword evidence="11 15" id="KW-0472">Membrane</keyword>
<dbReference type="Gene3D" id="1.10.238.10">
    <property type="entry name" value="EF-hand"/>
    <property type="match status" value="2"/>
</dbReference>
<feature type="transmembrane region" description="Helical" evidence="15">
    <location>
        <begin position="806"/>
        <end position="828"/>
    </location>
</feature>
<feature type="transmembrane region" description="Helical" evidence="15">
    <location>
        <begin position="933"/>
        <end position="951"/>
    </location>
</feature>
<evidence type="ECO:0000256" key="1">
    <source>
        <dbReference type="ARBA" id="ARBA00004141"/>
    </source>
</evidence>
<keyword evidence="8" id="KW-0851">Voltage-gated channel</keyword>